<comment type="caution">
    <text evidence="1">The sequence shown here is derived from an EMBL/GenBank/DDBJ whole genome shotgun (WGS) entry which is preliminary data.</text>
</comment>
<dbReference type="InterPro" id="IPR019546">
    <property type="entry name" value="TAT_signal_bac_arc"/>
</dbReference>
<name>A0A2S6MWZ5_RHOGL</name>
<gene>
    <name evidence="1" type="ORF">CCS01_28780</name>
</gene>
<organism evidence="1 2">
    <name type="scientific">Rhodopila globiformis</name>
    <name type="common">Rhodopseudomonas globiformis</name>
    <dbReference type="NCBI Taxonomy" id="1071"/>
    <lineage>
        <taxon>Bacteria</taxon>
        <taxon>Pseudomonadati</taxon>
        <taxon>Pseudomonadota</taxon>
        <taxon>Alphaproteobacteria</taxon>
        <taxon>Acetobacterales</taxon>
        <taxon>Acetobacteraceae</taxon>
        <taxon>Rhodopila</taxon>
    </lineage>
</organism>
<proteinExistence type="predicted"/>
<protein>
    <recommendedName>
        <fullName evidence="3">Tat (Twin-arginine translocation) pathway signal sequence</fullName>
    </recommendedName>
</protein>
<dbReference type="InterPro" id="IPR027056">
    <property type="entry name" value="Gluconate_2DH_su3"/>
</dbReference>
<evidence type="ECO:0000313" key="1">
    <source>
        <dbReference type="EMBL" id="PPQ26877.1"/>
    </source>
</evidence>
<reference evidence="1 2" key="1">
    <citation type="journal article" date="2018" name="Arch. Microbiol.">
        <title>New insights into the metabolic potential of the phototrophic purple bacterium Rhodopila globiformis DSM 161(T) from its draft genome sequence and evidence for a vanadium-dependent nitrogenase.</title>
        <authorList>
            <person name="Imhoff J.F."/>
            <person name="Rahn T."/>
            <person name="Kunzel S."/>
            <person name="Neulinger S.C."/>
        </authorList>
    </citation>
    <scope>NUCLEOTIDE SEQUENCE [LARGE SCALE GENOMIC DNA]</scope>
    <source>
        <strain evidence="1 2">DSM 161</strain>
    </source>
</reference>
<keyword evidence="2" id="KW-1185">Reference proteome</keyword>
<dbReference type="Proteomes" id="UP000239724">
    <property type="component" value="Unassembled WGS sequence"/>
</dbReference>
<dbReference type="NCBIfam" id="TIGR01409">
    <property type="entry name" value="TAT_signal_seq"/>
    <property type="match status" value="1"/>
</dbReference>
<dbReference type="Pfam" id="PF13618">
    <property type="entry name" value="Gluconate_2-dh3"/>
    <property type="match status" value="1"/>
</dbReference>
<dbReference type="PROSITE" id="PS51318">
    <property type="entry name" value="TAT"/>
    <property type="match status" value="1"/>
</dbReference>
<evidence type="ECO:0008006" key="3">
    <source>
        <dbReference type="Google" id="ProtNLM"/>
    </source>
</evidence>
<dbReference type="RefSeq" id="WP_104522273.1">
    <property type="nucleotide sequence ID" value="NZ_NHRY01000264.1"/>
</dbReference>
<accession>A0A2S6MWZ5</accession>
<dbReference type="InterPro" id="IPR006311">
    <property type="entry name" value="TAT_signal"/>
</dbReference>
<dbReference type="EMBL" id="NHRY01000264">
    <property type="protein sequence ID" value="PPQ26877.1"/>
    <property type="molecule type" value="Genomic_DNA"/>
</dbReference>
<dbReference type="AlphaFoldDB" id="A0A2S6MWZ5"/>
<sequence length="173" mass="18827">MQSDGLPRRDFLRTSGITVTALATGGSVIFGHNHAWAVATTTLDPHTTQTLLVMTHDLFPHQRLGEQYYAVVVDMLDKQAASDPATKQLLIEGVTMLDSAHGKSWADLPDGTRVTVLRGVEKTAFFTTVRTKTITGLYGNPAVYKMFGYGGPSAPLGGYINRGFDDIDWLPKT</sequence>
<dbReference type="OrthoDB" id="4929908at2"/>
<evidence type="ECO:0000313" key="2">
    <source>
        <dbReference type="Proteomes" id="UP000239724"/>
    </source>
</evidence>